<reference evidence="3" key="1">
    <citation type="submission" date="2017-11" db="EMBL/GenBank/DDBJ databases">
        <authorList>
            <person name="Chan K.G."/>
            <person name="Lee L.S."/>
        </authorList>
    </citation>
    <scope>NUCLEOTIDE SEQUENCE [LARGE SCALE GENOMIC DNA]</scope>
    <source>
        <strain evidence="3">DSM 100970</strain>
    </source>
</reference>
<proteinExistence type="predicted"/>
<dbReference type="Pfam" id="PF18014">
    <property type="entry name" value="Acetyltransf_18"/>
    <property type="match status" value="1"/>
</dbReference>
<dbReference type="Gene3D" id="3.40.630.30">
    <property type="match status" value="1"/>
</dbReference>
<keyword evidence="3" id="KW-1185">Reference proteome</keyword>
<sequence length="281" mass="32032">MIKQMIISKMKRNEIDFAIDWAAKEGWNPGLHDAECFYLADSDGFFVGKIDNQIIAIGSAVAYDENFAFCGLYIVKEEYRGFNYGMDLTLVRLKYLGNRITGIDGVLNMVDKYSQIGYRTVYENARYHLLKTTDYPINPKVIELNQLDFQVIADYDRQYFPAPRNNFLQAWISQSGAIALGFIENGKLLGYGVLRKCIEGAKIGPLFAENEKIAHYLLQALVTKSDVTNIYIDIPEPNSAIKQFITEYNLNQVFATARMYRNGKPELELDKIFGITTFELG</sequence>
<dbReference type="PROSITE" id="PS51186">
    <property type="entry name" value="GNAT"/>
    <property type="match status" value="1"/>
</dbReference>
<dbReference type="OrthoDB" id="20916at2"/>
<accession>A0A2I7N3P3</accession>
<dbReference type="Proteomes" id="UP000236655">
    <property type="component" value="Chromosome"/>
</dbReference>
<dbReference type="InterPro" id="IPR052729">
    <property type="entry name" value="Acyl/Acetyltrans_Enzymes"/>
</dbReference>
<dbReference type="Gene3D" id="3.40.630.90">
    <property type="match status" value="1"/>
</dbReference>
<protein>
    <submittedName>
        <fullName evidence="2">GNAT family N-acetyltransferase</fullName>
    </submittedName>
</protein>
<organism evidence="2 3">
    <name type="scientific">Aquella oligotrophica</name>
    <dbReference type="NCBI Taxonomy" id="2067065"/>
    <lineage>
        <taxon>Bacteria</taxon>
        <taxon>Pseudomonadati</taxon>
        <taxon>Pseudomonadota</taxon>
        <taxon>Betaproteobacteria</taxon>
        <taxon>Neisseriales</taxon>
        <taxon>Neisseriaceae</taxon>
        <taxon>Aquella</taxon>
    </lineage>
</organism>
<name>A0A2I7N3P3_9NEIS</name>
<feature type="domain" description="N-acetyltransferase" evidence="1">
    <location>
        <begin position="5"/>
        <end position="136"/>
    </location>
</feature>
<evidence type="ECO:0000259" key="1">
    <source>
        <dbReference type="PROSITE" id="PS51186"/>
    </source>
</evidence>
<gene>
    <name evidence="2" type="ORF">CUN60_01730</name>
</gene>
<dbReference type="InterPro" id="IPR000182">
    <property type="entry name" value="GNAT_dom"/>
</dbReference>
<dbReference type="KEGG" id="nba:CUN60_01730"/>
<dbReference type="GO" id="GO:0016747">
    <property type="term" value="F:acyltransferase activity, transferring groups other than amino-acyl groups"/>
    <property type="evidence" value="ECO:0007669"/>
    <property type="project" value="InterPro"/>
</dbReference>
<dbReference type="PANTHER" id="PTHR47237">
    <property type="entry name" value="SLL0310 PROTEIN"/>
    <property type="match status" value="1"/>
</dbReference>
<keyword evidence="2" id="KW-0808">Transferase</keyword>
<dbReference type="PANTHER" id="PTHR47237:SF1">
    <property type="entry name" value="SLL0310 PROTEIN"/>
    <property type="match status" value="1"/>
</dbReference>
<dbReference type="AlphaFoldDB" id="A0A2I7N3P3"/>
<evidence type="ECO:0000313" key="3">
    <source>
        <dbReference type="Proteomes" id="UP000236655"/>
    </source>
</evidence>
<dbReference type="EMBL" id="CP024847">
    <property type="protein sequence ID" value="AUR51077.1"/>
    <property type="molecule type" value="Genomic_DNA"/>
</dbReference>
<dbReference type="InterPro" id="IPR041496">
    <property type="entry name" value="YitH/HolE_GNAT"/>
</dbReference>
<dbReference type="RefSeq" id="WP_102950377.1">
    <property type="nucleotide sequence ID" value="NZ_CP024847.1"/>
</dbReference>
<dbReference type="SUPFAM" id="SSF55729">
    <property type="entry name" value="Acyl-CoA N-acyltransferases (Nat)"/>
    <property type="match status" value="1"/>
</dbReference>
<evidence type="ECO:0000313" key="2">
    <source>
        <dbReference type="EMBL" id="AUR51077.1"/>
    </source>
</evidence>
<dbReference type="InterPro" id="IPR016181">
    <property type="entry name" value="Acyl_CoA_acyltransferase"/>
</dbReference>